<sequence length="287" mass="30095">MLGLADQVRGHMHRVGGGVGEDGDLGRPGLGIDTDPALEQPLGRGHVDIAGPGHHRDRAAVLGAVGEHGDGLGAARRVDLVHAQQRARREDRGVRQPAELRLRRGGDGHRADPGLLRGHHVHHHGGGVDRAPARYVQPDALDRHPALGDRAARHHLGGVVGAPLVAVDQPGPPDGLLQGGAHGRVQLREGALQRLRGDPHPLYGDAVEPMGIVDQRSGTTMAHVVTDGPHLLQGGLDVELGTGQQVAVDPAFREGGTAQIDTGDHAINCLRPATTPLPPYQSVIRTP</sequence>
<accession>A0A499URC5</accession>
<name>A0A499URC5_9ACTN</name>
<evidence type="ECO:0000256" key="1">
    <source>
        <dbReference type="SAM" id="MobiDB-lite"/>
    </source>
</evidence>
<dbReference type="Proteomes" id="UP000463951">
    <property type="component" value="Chromosome"/>
</dbReference>
<protein>
    <submittedName>
        <fullName evidence="2">Uncharacterized protein</fullName>
    </submittedName>
</protein>
<proteinExistence type="predicted"/>
<evidence type="ECO:0000313" key="2">
    <source>
        <dbReference type="EMBL" id="BBJ44493.1"/>
    </source>
</evidence>
<evidence type="ECO:0000313" key="3">
    <source>
        <dbReference type="Proteomes" id="UP000463951"/>
    </source>
</evidence>
<dbReference type="EMBL" id="AP019620">
    <property type="protein sequence ID" value="BBJ44493.1"/>
    <property type="molecule type" value="Genomic_DNA"/>
</dbReference>
<feature type="compositionally biased region" description="Basic and acidic residues" evidence="1">
    <location>
        <begin position="103"/>
        <end position="112"/>
    </location>
</feature>
<dbReference type="AlphaFoldDB" id="A0A499URC5"/>
<feature type="region of interest" description="Disordered" evidence="1">
    <location>
        <begin position="103"/>
        <end position="130"/>
    </location>
</feature>
<reference evidence="2 3" key="1">
    <citation type="journal article" date="2020" name="Int. J. Syst. Evol. Microbiol.">
        <title>Reclassification of Streptomyces castelarensis and Streptomyces sporoclivatus as later heterotypic synonyms of Streptomyces antimycoticus.</title>
        <authorList>
            <person name="Komaki H."/>
            <person name="Tamura T."/>
        </authorList>
    </citation>
    <scope>NUCLEOTIDE SEQUENCE [LARGE SCALE GENOMIC DNA]</scope>
    <source>
        <strain evidence="2 3">NBRC 100767</strain>
    </source>
</reference>
<organism evidence="2 3">
    <name type="scientific">Streptomyces antimycoticus</name>
    <dbReference type="NCBI Taxonomy" id="68175"/>
    <lineage>
        <taxon>Bacteria</taxon>
        <taxon>Bacillati</taxon>
        <taxon>Actinomycetota</taxon>
        <taxon>Actinomycetes</taxon>
        <taxon>Kitasatosporales</taxon>
        <taxon>Streptomycetaceae</taxon>
        <taxon>Streptomyces</taxon>
        <taxon>Streptomyces violaceusniger group</taxon>
    </lineage>
</organism>
<gene>
    <name evidence="2" type="ORF">SSPO_072110</name>
</gene>